<feature type="compositionally biased region" description="Low complexity" evidence="1">
    <location>
        <begin position="42"/>
        <end position="53"/>
    </location>
</feature>
<dbReference type="RefSeq" id="WP_208098230.1">
    <property type="nucleotide sequence ID" value="NZ_JAGDYM010000011.1"/>
</dbReference>
<accession>A0A939MPU8</accession>
<evidence type="ECO:0000256" key="1">
    <source>
        <dbReference type="SAM" id="MobiDB-lite"/>
    </source>
</evidence>
<feature type="compositionally biased region" description="Low complexity" evidence="1">
    <location>
        <begin position="1"/>
        <end position="10"/>
    </location>
</feature>
<keyword evidence="3" id="KW-1185">Reference proteome</keyword>
<organism evidence="2 3">
    <name type="scientific">Leucobacter weissii</name>
    <dbReference type="NCBI Taxonomy" id="1983706"/>
    <lineage>
        <taxon>Bacteria</taxon>
        <taxon>Bacillati</taxon>
        <taxon>Actinomycetota</taxon>
        <taxon>Actinomycetes</taxon>
        <taxon>Micrococcales</taxon>
        <taxon>Microbacteriaceae</taxon>
        <taxon>Leucobacter</taxon>
    </lineage>
</organism>
<proteinExistence type="predicted"/>
<gene>
    <name evidence="2" type="ORF">J4H92_10650</name>
</gene>
<feature type="region of interest" description="Disordered" evidence="1">
    <location>
        <begin position="1"/>
        <end position="64"/>
    </location>
</feature>
<evidence type="ECO:0000313" key="3">
    <source>
        <dbReference type="Proteomes" id="UP000664382"/>
    </source>
</evidence>
<evidence type="ECO:0000313" key="2">
    <source>
        <dbReference type="EMBL" id="MBO1902406.1"/>
    </source>
</evidence>
<sequence length="64" mass="6547">MTAPQPAARRPSADDRAADADEDVTSDPAHDDRLGSDWVDEGGATADGPATADRSPEANEPAAD</sequence>
<protein>
    <submittedName>
        <fullName evidence="2">Uncharacterized protein</fullName>
    </submittedName>
</protein>
<dbReference type="AlphaFoldDB" id="A0A939MPU8"/>
<dbReference type="Proteomes" id="UP000664382">
    <property type="component" value="Unassembled WGS sequence"/>
</dbReference>
<name>A0A939MPU8_9MICO</name>
<comment type="caution">
    <text evidence="2">The sequence shown here is derived from an EMBL/GenBank/DDBJ whole genome shotgun (WGS) entry which is preliminary data.</text>
</comment>
<reference evidence="2" key="1">
    <citation type="submission" date="2021-03" db="EMBL/GenBank/DDBJ databases">
        <title>Leucobacter chromiisoli sp. nov., isolated from chromium-containing soil of chemical plant.</title>
        <authorList>
            <person name="Xu Z."/>
        </authorList>
    </citation>
    <scope>NUCLEOTIDE SEQUENCE</scope>
    <source>
        <strain evidence="2">S27</strain>
    </source>
</reference>
<dbReference type="EMBL" id="JAGDYM010000011">
    <property type="protein sequence ID" value="MBO1902406.1"/>
    <property type="molecule type" value="Genomic_DNA"/>
</dbReference>